<dbReference type="Proteomes" id="UP001153954">
    <property type="component" value="Unassembled WGS sequence"/>
</dbReference>
<keyword evidence="5" id="KW-1133">Transmembrane helix</keyword>
<feature type="transmembrane region" description="Helical" evidence="5">
    <location>
        <begin position="464"/>
        <end position="485"/>
    </location>
</feature>
<dbReference type="SUPFAM" id="SSF57424">
    <property type="entry name" value="LDL receptor-like module"/>
    <property type="match status" value="1"/>
</dbReference>
<gene>
    <name evidence="7" type="ORF">EEDITHA_LOCUS12615</name>
</gene>
<dbReference type="InterPro" id="IPR023415">
    <property type="entry name" value="LDLR_class-A_CS"/>
</dbReference>
<evidence type="ECO:0000259" key="6">
    <source>
        <dbReference type="PROSITE" id="PS01180"/>
    </source>
</evidence>
<dbReference type="Pfam" id="PF00431">
    <property type="entry name" value="CUB"/>
    <property type="match status" value="2"/>
</dbReference>
<dbReference type="SMART" id="SM00192">
    <property type="entry name" value="LDLa"/>
    <property type="match status" value="1"/>
</dbReference>
<dbReference type="CDD" id="cd00041">
    <property type="entry name" value="CUB"/>
    <property type="match status" value="1"/>
</dbReference>
<feature type="domain" description="CUB" evidence="6">
    <location>
        <begin position="144"/>
        <end position="262"/>
    </location>
</feature>
<comment type="caution">
    <text evidence="3">Lacks conserved residue(s) required for the propagation of feature annotation.</text>
</comment>
<dbReference type="EMBL" id="CAKOGL010000018">
    <property type="protein sequence ID" value="CAH2097381.1"/>
    <property type="molecule type" value="Genomic_DNA"/>
</dbReference>
<dbReference type="PROSITE" id="PS01209">
    <property type="entry name" value="LDLRA_1"/>
    <property type="match status" value="1"/>
</dbReference>
<dbReference type="AlphaFoldDB" id="A0AAU9UCN4"/>
<dbReference type="PANTHER" id="PTHR24251">
    <property type="entry name" value="OVOCHYMASE-RELATED"/>
    <property type="match status" value="1"/>
</dbReference>
<sequence length="729" mass="84238">MTNNKYISIVSVCSTFGVTSEQIADYNTKHKSMQNKMEPIHRVVKDAVDSLNLNKETRTNVNNKVNDNSISYKMNNYDKTIVRDSFNKFDEIYTENEDVFERNLNIHKEQVDKTRGKNFRNDFKSIFLQRKRRVKREDETDPRCEKFYYNNIDQKYITHPHGNANNQFYYSDLNCVTIIKGPAGHVVELTFVDVFHIEYHSECAYDFLEIRDGVKGYARLLGKVCGEAFPRQIISTGPNVWLKFHSDDTIEYEGFQININFIPSSNSISVPDSCYFEMSGTHGTIDSDNIKEECLLQSMNQALDVLWTIRVAETHKIYLNFTSYALAKPNECELNFVQVFGYKLEFDSRLAFYCGSVANPINTMDELKGGTNEKANIIHVRLYASKATGKKSNFTAVFTAFRSLDTSKDSDKCTDDEFDCQDNTCIDINLRCNDYANCRLKADEEKEICTVITDSMINQTHIKVILIIFCLILSGMSFVFFFKCIRKLYQDHKIIKEHIRQSCEDRLDSMVSDRLTLDAKRLERDSEPRASLERDNQTNEMFKQQRKFSQQKFRPPSIDSDFIQETQLNLDDEPWRREVNSVPVETENVRIERNGRTRRNDMSKREESIRSKKESSEKKQIRDVSVGAPDTKESGCQTRESLFQTDPAISSDGSGTTNSRGFSTFGYSGATIVRPSSPQTNKTQITIELLRQATEQEDKQQKKFQERRPMSNETTRSAPDVIIVSKPIR</sequence>
<keyword evidence="5" id="KW-0472">Membrane</keyword>
<keyword evidence="8" id="KW-1185">Reference proteome</keyword>
<feature type="compositionally biased region" description="Basic and acidic residues" evidence="4">
    <location>
        <begin position="694"/>
        <end position="710"/>
    </location>
</feature>
<evidence type="ECO:0000256" key="2">
    <source>
        <dbReference type="ARBA" id="ARBA00023157"/>
    </source>
</evidence>
<evidence type="ECO:0000256" key="5">
    <source>
        <dbReference type="SAM" id="Phobius"/>
    </source>
</evidence>
<protein>
    <recommendedName>
        <fullName evidence="6">CUB domain-containing protein</fullName>
    </recommendedName>
</protein>
<evidence type="ECO:0000313" key="8">
    <source>
        <dbReference type="Proteomes" id="UP001153954"/>
    </source>
</evidence>
<feature type="region of interest" description="Disordered" evidence="4">
    <location>
        <begin position="586"/>
        <end position="637"/>
    </location>
</feature>
<evidence type="ECO:0000256" key="3">
    <source>
        <dbReference type="PROSITE-ProRule" id="PRU00124"/>
    </source>
</evidence>
<feature type="disulfide bond" evidence="3">
    <location>
        <begin position="413"/>
        <end position="425"/>
    </location>
</feature>
<dbReference type="InterPro" id="IPR000859">
    <property type="entry name" value="CUB_dom"/>
</dbReference>
<dbReference type="InterPro" id="IPR002172">
    <property type="entry name" value="LDrepeatLR_classA_rpt"/>
</dbReference>
<reference evidence="7" key="1">
    <citation type="submission" date="2022-03" db="EMBL/GenBank/DDBJ databases">
        <authorList>
            <person name="Tunstrom K."/>
        </authorList>
    </citation>
    <scope>NUCLEOTIDE SEQUENCE</scope>
</reference>
<dbReference type="InterPro" id="IPR036055">
    <property type="entry name" value="LDL_receptor-like_sf"/>
</dbReference>
<comment type="caution">
    <text evidence="7">The sequence shown here is derived from an EMBL/GenBank/DDBJ whole genome shotgun (WGS) entry which is preliminary data.</text>
</comment>
<evidence type="ECO:0000313" key="7">
    <source>
        <dbReference type="EMBL" id="CAH2097381.1"/>
    </source>
</evidence>
<feature type="region of interest" description="Disordered" evidence="4">
    <location>
        <begin position="692"/>
        <end position="729"/>
    </location>
</feature>
<dbReference type="PROSITE" id="PS01180">
    <property type="entry name" value="CUB"/>
    <property type="match status" value="2"/>
</dbReference>
<evidence type="ECO:0000256" key="4">
    <source>
        <dbReference type="SAM" id="MobiDB-lite"/>
    </source>
</evidence>
<keyword evidence="1" id="KW-0677">Repeat</keyword>
<feature type="domain" description="CUB" evidence="6">
    <location>
        <begin position="274"/>
        <end position="401"/>
    </location>
</feature>
<name>A0AAU9UCN4_EUPED</name>
<dbReference type="FunFam" id="2.60.120.290:FF:000005">
    <property type="entry name" value="Procollagen C-endopeptidase enhancer 1"/>
    <property type="match status" value="1"/>
</dbReference>
<proteinExistence type="predicted"/>
<keyword evidence="2 3" id="KW-1015">Disulfide bond</keyword>
<keyword evidence="5" id="KW-0812">Transmembrane</keyword>
<dbReference type="InterPro" id="IPR035914">
    <property type="entry name" value="Sperma_CUB_dom_sf"/>
</dbReference>
<dbReference type="PROSITE" id="PS50068">
    <property type="entry name" value="LDLRA_2"/>
    <property type="match status" value="1"/>
</dbReference>
<dbReference type="PANTHER" id="PTHR24251:SF28">
    <property type="entry name" value="NEUROPILIN AND TOLLOID-LIKE, ISOFORM B"/>
    <property type="match status" value="1"/>
</dbReference>
<dbReference type="CDD" id="cd00112">
    <property type="entry name" value="LDLa"/>
    <property type="match status" value="1"/>
</dbReference>
<evidence type="ECO:0000256" key="1">
    <source>
        <dbReference type="ARBA" id="ARBA00022737"/>
    </source>
</evidence>
<organism evidence="7 8">
    <name type="scientific">Euphydryas editha</name>
    <name type="common">Edith's checkerspot</name>
    <dbReference type="NCBI Taxonomy" id="104508"/>
    <lineage>
        <taxon>Eukaryota</taxon>
        <taxon>Metazoa</taxon>
        <taxon>Ecdysozoa</taxon>
        <taxon>Arthropoda</taxon>
        <taxon>Hexapoda</taxon>
        <taxon>Insecta</taxon>
        <taxon>Pterygota</taxon>
        <taxon>Neoptera</taxon>
        <taxon>Endopterygota</taxon>
        <taxon>Lepidoptera</taxon>
        <taxon>Glossata</taxon>
        <taxon>Ditrysia</taxon>
        <taxon>Papilionoidea</taxon>
        <taxon>Nymphalidae</taxon>
        <taxon>Nymphalinae</taxon>
        <taxon>Euphydryas</taxon>
    </lineage>
</organism>
<dbReference type="Gene3D" id="2.60.120.290">
    <property type="entry name" value="Spermadhesin, CUB domain"/>
    <property type="match status" value="2"/>
</dbReference>
<feature type="compositionally biased region" description="Basic and acidic residues" evidence="4">
    <location>
        <begin position="587"/>
        <end position="622"/>
    </location>
</feature>
<dbReference type="SMART" id="SM00042">
    <property type="entry name" value="CUB"/>
    <property type="match status" value="2"/>
</dbReference>
<dbReference type="SUPFAM" id="SSF49854">
    <property type="entry name" value="Spermadhesin, CUB domain"/>
    <property type="match status" value="2"/>
</dbReference>
<accession>A0AAU9UCN4</accession>
<feature type="disulfide bond" evidence="3">
    <location>
        <begin position="420"/>
        <end position="438"/>
    </location>
</feature>